<evidence type="ECO:0000259" key="11">
    <source>
        <dbReference type="Pfam" id="PF07715"/>
    </source>
</evidence>
<dbReference type="SUPFAM" id="SSF56935">
    <property type="entry name" value="Porins"/>
    <property type="match status" value="1"/>
</dbReference>
<evidence type="ECO:0000256" key="5">
    <source>
        <dbReference type="ARBA" id="ARBA00022729"/>
    </source>
</evidence>
<evidence type="ECO:0000256" key="7">
    <source>
        <dbReference type="ARBA" id="ARBA00023237"/>
    </source>
</evidence>
<keyword evidence="6 8" id="KW-0472">Membrane</keyword>
<feature type="compositionally biased region" description="Basic and acidic residues" evidence="9">
    <location>
        <begin position="585"/>
        <end position="603"/>
    </location>
</feature>
<dbReference type="NCBIfam" id="TIGR04057">
    <property type="entry name" value="SusC_RagA_signa"/>
    <property type="match status" value="1"/>
</dbReference>
<dbReference type="SUPFAM" id="SSF49464">
    <property type="entry name" value="Carboxypeptidase regulatory domain-like"/>
    <property type="match status" value="1"/>
</dbReference>
<name>A0AAU9CIC1_9BACT</name>
<dbReference type="Pfam" id="PF07715">
    <property type="entry name" value="Plug"/>
    <property type="match status" value="1"/>
</dbReference>
<dbReference type="InterPro" id="IPR008969">
    <property type="entry name" value="CarboxyPept-like_regulatory"/>
</dbReference>
<evidence type="ECO:0000313" key="12">
    <source>
        <dbReference type="EMBL" id="BDD07587.1"/>
    </source>
</evidence>
<evidence type="ECO:0000256" key="3">
    <source>
        <dbReference type="ARBA" id="ARBA00022452"/>
    </source>
</evidence>
<evidence type="ECO:0000256" key="2">
    <source>
        <dbReference type="ARBA" id="ARBA00022448"/>
    </source>
</evidence>
<proteinExistence type="inferred from homology"/>
<protein>
    <submittedName>
        <fullName evidence="12">SusC/RagA family TonB-linked outer membrane protein</fullName>
    </submittedName>
</protein>
<dbReference type="Pfam" id="PF13715">
    <property type="entry name" value="CarbopepD_reg_2"/>
    <property type="match status" value="1"/>
</dbReference>
<organism evidence="12 13">
    <name type="scientific">Fulvitalea axinellae</name>
    <dbReference type="NCBI Taxonomy" id="1182444"/>
    <lineage>
        <taxon>Bacteria</taxon>
        <taxon>Pseudomonadati</taxon>
        <taxon>Bacteroidota</taxon>
        <taxon>Cytophagia</taxon>
        <taxon>Cytophagales</taxon>
        <taxon>Persicobacteraceae</taxon>
        <taxon>Fulvitalea</taxon>
    </lineage>
</organism>
<feature type="domain" description="TonB-dependent receptor plug" evidence="11">
    <location>
        <begin position="218"/>
        <end position="324"/>
    </location>
</feature>
<evidence type="ECO:0000256" key="9">
    <source>
        <dbReference type="SAM" id="MobiDB-lite"/>
    </source>
</evidence>
<dbReference type="InterPro" id="IPR037066">
    <property type="entry name" value="Plug_dom_sf"/>
</dbReference>
<keyword evidence="13" id="KW-1185">Reference proteome</keyword>
<keyword evidence="7 8" id="KW-0998">Cell outer membrane</keyword>
<evidence type="ECO:0000256" key="1">
    <source>
        <dbReference type="ARBA" id="ARBA00004571"/>
    </source>
</evidence>
<dbReference type="Gene3D" id="2.60.40.1120">
    <property type="entry name" value="Carboxypeptidase-like, regulatory domain"/>
    <property type="match status" value="1"/>
</dbReference>
<evidence type="ECO:0000256" key="10">
    <source>
        <dbReference type="SAM" id="SignalP"/>
    </source>
</evidence>
<dbReference type="InterPro" id="IPR023997">
    <property type="entry name" value="TonB-dep_OMP_SusC/RagA_CS"/>
</dbReference>
<feature type="region of interest" description="Disordered" evidence="9">
    <location>
        <begin position="583"/>
        <end position="603"/>
    </location>
</feature>
<dbReference type="KEGG" id="fax:FUAX_00190"/>
<keyword evidence="4 8" id="KW-0812">Transmembrane</keyword>
<evidence type="ECO:0000256" key="6">
    <source>
        <dbReference type="ARBA" id="ARBA00023136"/>
    </source>
</evidence>
<dbReference type="PROSITE" id="PS52016">
    <property type="entry name" value="TONB_DEPENDENT_REC_3"/>
    <property type="match status" value="1"/>
</dbReference>
<dbReference type="Gene3D" id="2.40.170.20">
    <property type="entry name" value="TonB-dependent receptor, beta-barrel domain"/>
    <property type="match status" value="1"/>
</dbReference>
<evidence type="ECO:0000256" key="8">
    <source>
        <dbReference type="PROSITE-ProRule" id="PRU01360"/>
    </source>
</evidence>
<accession>A0AAU9CIC1</accession>
<dbReference type="Gene3D" id="2.170.130.10">
    <property type="entry name" value="TonB-dependent receptor, plug domain"/>
    <property type="match status" value="1"/>
</dbReference>
<evidence type="ECO:0000313" key="13">
    <source>
        <dbReference type="Proteomes" id="UP001348817"/>
    </source>
</evidence>
<dbReference type="PANTHER" id="PTHR30069:SF29">
    <property type="entry name" value="HEMOGLOBIN AND HEMOGLOBIN-HAPTOGLOBIN-BINDING PROTEIN 1-RELATED"/>
    <property type="match status" value="1"/>
</dbReference>
<gene>
    <name evidence="12" type="ORF">FUAX_00190</name>
</gene>
<dbReference type="InterPro" id="IPR023996">
    <property type="entry name" value="TonB-dep_OMP_SusC/RagA"/>
</dbReference>
<dbReference type="GO" id="GO:0015344">
    <property type="term" value="F:siderophore uptake transmembrane transporter activity"/>
    <property type="evidence" value="ECO:0007669"/>
    <property type="project" value="TreeGrafter"/>
</dbReference>
<sequence>MRKNLKSLFPCPRIGLIFAFLFFICVSGASASEDNSSAKERQYTFKELFALIEDNSSFVVVFDKADINLSEKIKFDGTKRPIRKIIEEVFSKRSDIGYTIYNNQIIIRKKTVKETVPKKAPQQQTKKKLPGIVKGKDGEPLIGVSVAEKGTSNGTITNVEGRFSLNVSLPTTLVFSYVGYMPKEIEVKGQATLEVSLTPNVKELEEVVVVGYGNKSSKSLTGAVNVVSASVIEKQTSTNIVSALQGTIPGVAVSRTGGAPGEEGYKFNIRGVSSLNASDPLVIIDGIPGSLEQLDLINPSDIKDITILKDAAAAIYGARAAGGVMLVTTKSGTGASKVTVNSRFMLKTPALIPDRVSTLQHFEMANEAYANDGIANSPFAKYSGIPLDGRWVEGPFPDTPNIKMIDNDWTDILWGSSWSQQHGITYSGTTDKTKYSLSVGYLKDEGMLNYGTNFSERYNARLNYEFKIGERLTLTPIVGLSYKKTERPNNLGSVYRTSLMPYSSVPKYADNGLPFDFGGFASPIGVATQGGKRMEHLMTVNTNIKADYKIIDDLILTAQAGLNYTNKYANSYSRRWLAATNAAGDRTKQHPNAKGENRVDKSDNRSVYSNYTTYLNYKKTIAGDHKFNLMAGASKETFRYDGFSAWRLNTLSDELHHLKLGDPEKQFNNASTTEWALASVFGRFDYNYKDRYYLEVQYRNDGSSRFVKDTRWKGFSSYLLGWTITNESFMSGQKLFDFLKLKASYGNSGNQAGIGLYDYVTMINQAGSYPFGIGGSQTPAFTSGAMVSLNRTWEKVNIQNLGIEFKMLNNRLSGSFDVYKKVNENMLIAVTYPTILGAAAPKTNSGELEVKGFEAVLKWQDKIGTFSYFVEATLSDSKNKLIDLAGADTYGAGTVKAREGYPINTVFGYESDGFIRTEEELKEYKKMEGVQQDIRIGDMKYKDLDGDGKLNPYGDNGGDLKVLGDWNDRYLYGLRLGGKFRNFDFSCFFQGVGKKLTALNGSLRPMAAWWDQPYALMYHNTWHETRTDADYPKMSTRGSVNGWNYRVSDNTVESYGYVRLKNLQVGYTLNSGRFIKATGLKSLRVYVTGNDLWESSPLPENFDPEKGLYHGFYPFARYMGGGIDITF</sequence>
<evidence type="ECO:0000256" key="4">
    <source>
        <dbReference type="ARBA" id="ARBA00022692"/>
    </source>
</evidence>
<dbReference type="GO" id="GO:0009279">
    <property type="term" value="C:cell outer membrane"/>
    <property type="evidence" value="ECO:0007669"/>
    <property type="project" value="UniProtKB-SubCell"/>
</dbReference>
<feature type="signal peptide" evidence="10">
    <location>
        <begin position="1"/>
        <end position="31"/>
    </location>
</feature>
<dbReference type="Proteomes" id="UP001348817">
    <property type="component" value="Chromosome"/>
</dbReference>
<dbReference type="AlphaFoldDB" id="A0AAU9CIC1"/>
<dbReference type="PANTHER" id="PTHR30069">
    <property type="entry name" value="TONB-DEPENDENT OUTER MEMBRANE RECEPTOR"/>
    <property type="match status" value="1"/>
</dbReference>
<dbReference type="EMBL" id="AP025314">
    <property type="protein sequence ID" value="BDD07587.1"/>
    <property type="molecule type" value="Genomic_DNA"/>
</dbReference>
<keyword evidence="2 8" id="KW-0813">Transport</keyword>
<keyword evidence="3 8" id="KW-1134">Transmembrane beta strand</keyword>
<dbReference type="NCBIfam" id="TIGR04056">
    <property type="entry name" value="OMP_RagA_SusC"/>
    <property type="match status" value="1"/>
</dbReference>
<comment type="subcellular location">
    <subcellularLocation>
        <location evidence="1 8">Cell outer membrane</location>
        <topology evidence="1 8">Multi-pass membrane protein</topology>
    </subcellularLocation>
</comment>
<dbReference type="InterPro" id="IPR039426">
    <property type="entry name" value="TonB-dep_rcpt-like"/>
</dbReference>
<reference evidence="12 13" key="1">
    <citation type="submission" date="2021-12" db="EMBL/GenBank/DDBJ databases">
        <title>Genome sequencing of bacteria with rrn-lacking chromosome and rrn-plasmid.</title>
        <authorList>
            <person name="Anda M."/>
            <person name="Iwasaki W."/>
        </authorList>
    </citation>
    <scope>NUCLEOTIDE SEQUENCE [LARGE SCALE GENOMIC DNA]</scope>
    <source>
        <strain evidence="12 13">DSM 100852</strain>
    </source>
</reference>
<feature type="chain" id="PRO_5043986767" evidence="10">
    <location>
        <begin position="32"/>
        <end position="1127"/>
    </location>
</feature>
<dbReference type="InterPro" id="IPR012910">
    <property type="entry name" value="Plug_dom"/>
</dbReference>
<comment type="similarity">
    <text evidence="8">Belongs to the TonB-dependent receptor family.</text>
</comment>
<keyword evidence="5 10" id="KW-0732">Signal</keyword>
<dbReference type="InterPro" id="IPR036942">
    <property type="entry name" value="Beta-barrel_TonB_sf"/>
</dbReference>
<dbReference type="GO" id="GO:0044718">
    <property type="term" value="P:siderophore transmembrane transport"/>
    <property type="evidence" value="ECO:0007669"/>
    <property type="project" value="TreeGrafter"/>
</dbReference>